<proteinExistence type="predicted"/>
<dbReference type="GO" id="GO:0008270">
    <property type="term" value="F:zinc ion binding"/>
    <property type="evidence" value="ECO:0007669"/>
    <property type="project" value="UniProtKB-UniRule"/>
</dbReference>
<dbReference type="PROSITE" id="PS00028">
    <property type="entry name" value="ZINC_FINGER_C2H2_1"/>
    <property type="match status" value="9"/>
</dbReference>
<dbReference type="Gene3D" id="3.30.160.60">
    <property type="entry name" value="Classic Zinc Finger"/>
    <property type="match status" value="6"/>
</dbReference>
<evidence type="ECO:0000256" key="4">
    <source>
        <dbReference type="ARBA" id="ARBA00022771"/>
    </source>
</evidence>
<feature type="domain" description="C2H2-type" evidence="9">
    <location>
        <begin position="442"/>
        <end position="469"/>
    </location>
</feature>
<sequence>MEGFRRTYCRFCAEPKLDDCIMHINTDPTFFQQISDILSFVHANYIDLSPENLLPKTICLSCYGLLLKSHEFLLKVRSAQLSLTQGVPVFEHVKLEPPVASSSCLKFKEEAREGASAKAMTMKRLETEPADPSWTGYIFHCACCPSSFPSMNELRDHTKRDHKMCNALQCGDCDEKFGNFETYAAHIRGHRSGLRNYCHYCNKKLSNPELAKSHIDKHISSQRACPRCGEIFKTTQSLTKHVIQYKNLMMRNATVIRKRKKKTVEKIVVCEPNDKDDTSWTGYSWECLICDSEFENMAALRLHSMETHSKCFALQCSDCDESMDCFKTFVDHIRKHRPYLKQFCEYCNHKFEPGQESAHIDTHFEGLQKSCDGCGLILPDFGELQNHIAKYDSPMPKAVPFKKKERPVTTEDLTCRICNHVSKCVRRFQNHLKLHTERKRDHTCDKCGKAFYTKSSLTAHLIIHSNTNSWVCEVCKRSFLTIIRLKKHVKTHYADKPFECAVCKRTFRLKEQLKNHSIMHTDEMPFRCQFCDKCFRHKNVLKTHENQHTGARPYSCTECTMDFANWSNCNKHMKRKHGMTIAKSKLTPIGKLPINPKTGLPNKVDDLSKAKEWTQQILATTRRRTKRPKADDDDDN</sequence>
<evidence type="ECO:0000259" key="9">
    <source>
        <dbReference type="PROSITE" id="PS50157"/>
    </source>
</evidence>
<dbReference type="GO" id="GO:0005634">
    <property type="term" value="C:nucleus"/>
    <property type="evidence" value="ECO:0007669"/>
    <property type="project" value="UniProtKB-SubCell"/>
</dbReference>
<feature type="domain" description="C2H2-type" evidence="9">
    <location>
        <begin position="498"/>
        <end position="525"/>
    </location>
</feature>
<evidence type="ECO:0000256" key="6">
    <source>
        <dbReference type="ARBA" id="ARBA00023242"/>
    </source>
</evidence>
<evidence type="ECO:0000256" key="3">
    <source>
        <dbReference type="ARBA" id="ARBA00022737"/>
    </source>
</evidence>
<dbReference type="AlphaFoldDB" id="A0A8S4FZX8"/>
<dbReference type="InterPro" id="IPR036236">
    <property type="entry name" value="Znf_C2H2_sf"/>
</dbReference>
<dbReference type="SMART" id="SM00355">
    <property type="entry name" value="ZnF_C2H2"/>
    <property type="match status" value="12"/>
</dbReference>
<dbReference type="InterPro" id="IPR012934">
    <property type="entry name" value="Znf_AD"/>
</dbReference>
<evidence type="ECO:0000313" key="11">
    <source>
        <dbReference type="EMBL" id="CAG9133626.1"/>
    </source>
</evidence>
<feature type="domain" description="C2H2-type" evidence="9">
    <location>
        <begin position="526"/>
        <end position="553"/>
    </location>
</feature>
<keyword evidence="12" id="KW-1185">Reference proteome</keyword>
<comment type="subcellular location">
    <subcellularLocation>
        <location evidence="1">Nucleus</location>
    </subcellularLocation>
</comment>
<comment type="caution">
    <text evidence="11">The sequence shown here is derived from an EMBL/GenBank/DDBJ whole genome shotgun (WGS) entry which is preliminary data.</text>
</comment>
<feature type="binding site" evidence="8">
    <location>
        <position position="62"/>
    </location>
    <ligand>
        <name>Zn(2+)</name>
        <dbReference type="ChEBI" id="CHEBI:29105"/>
    </ligand>
</feature>
<evidence type="ECO:0000256" key="1">
    <source>
        <dbReference type="ARBA" id="ARBA00004123"/>
    </source>
</evidence>
<gene>
    <name evidence="11" type="ORF">PLXY2_LOCUS11915</name>
</gene>
<evidence type="ECO:0000259" key="10">
    <source>
        <dbReference type="PROSITE" id="PS51915"/>
    </source>
</evidence>
<dbReference type="PROSITE" id="PS50157">
    <property type="entry name" value="ZINC_FINGER_C2H2_2"/>
    <property type="match status" value="5"/>
</dbReference>
<evidence type="ECO:0000256" key="8">
    <source>
        <dbReference type="PROSITE-ProRule" id="PRU01263"/>
    </source>
</evidence>
<dbReference type="Pfam" id="PF00096">
    <property type="entry name" value="zf-C2H2"/>
    <property type="match status" value="2"/>
</dbReference>
<dbReference type="SUPFAM" id="SSF57667">
    <property type="entry name" value="beta-beta-alpha zinc fingers"/>
    <property type="match status" value="3"/>
</dbReference>
<dbReference type="SUPFAM" id="SSF57716">
    <property type="entry name" value="Glucocorticoid receptor-like (DNA-binding domain)"/>
    <property type="match status" value="1"/>
</dbReference>
<feature type="binding site" evidence="8">
    <location>
        <position position="9"/>
    </location>
    <ligand>
        <name>Zn(2+)</name>
        <dbReference type="ChEBI" id="CHEBI:29105"/>
    </ligand>
</feature>
<feature type="domain" description="ZAD" evidence="10">
    <location>
        <begin position="7"/>
        <end position="86"/>
    </location>
</feature>
<reference evidence="11" key="1">
    <citation type="submission" date="2020-11" db="EMBL/GenBank/DDBJ databases">
        <authorList>
            <person name="Whiteford S."/>
        </authorList>
    </citation>
    <scope>NUCLEOTIDE SEQUENCE</scope>
</reference>
<keyword evidence="2 8" id="KW-0479">Metal-binding</keyword>
<dbReference type="EMBL" id="CAJHNJ030000065">
    <property type="protein sequence ID" value="CAG9133626.1"/>
    <property type="molecule type" value="Genomic_DNA"/>
</dbReference>
<evidence type="ECO:0000256" key="7">
    <source>
        <dbReference type="PROSITE-ProRule" id="PRU00042"/>
    </source>
</evidence>
<keyword evidence="6" id="KW-0539">Nucleus</keyword>
<evidence type="ECO:0000256" key="2">
    <source>
        <dbReference type="ARBA" id="ARBA00022723"/>
    </source>
</evidence>
<keyword evidence="3" id="KW-0677">Repeat</keyword>
<accession>A0A8S4FZX8</accession>
<dbReference type="SMART" id="SM00868">
    <property type="entry name" value="zf-AD"/>
    <property type="match status" value="2"/>
</dbReference>
<feature type="domain" description="C2H2-type" evidence="9">
    <location>
        <begin position="554"/>
        <end position="577"/>
    </location>
</feature>
<protein>
    <submittedName>
        <fullName evidence="11">(diamondback moth) hypothetical protein</fullName>
    </submittedName>
</protein>
<dbReference type="PROSITE" id="PS51915">
    <property type="entry name" value="ZAD"/>
    <property type="match status" value="1"/>
</dbReference>
<dbReference type="FunFam" id="3.30.160.60:FF:000100">
    <property type="entry name" value="Zinc finger 45-like"/>
    <property type="match status" value="1"/>
</dbReference>
<dbReference type="Proteomes" id="UP000653454">
    <property type="component" value="Unassembled WGS sequence"/>
</dbReference>
<dbReference type="FunFam" id="3.30.160.60:FF:000065">
    <property type="entry name" value="B-cell CLL/lymphoma 6, member B"/>
    <property type="match status" value="2"/>
</dbReference>
<keyword evidence="5 8" id="KW-0862">Zinc</keyword>
<feature type="binding site" evidence="8">
    <location>
        <position position="12"/>
    </location>
    <ligand>
        <name>Zn(2+)</name>
        <dbReference type="ChEBI" id="CHEBI:29105"/>
    </ligand>
</feature>
<dbReference type="InterPro" id="IPR050888">
    <property type="entry name" value="ZnF_C2H2-type_TF"/>
</dbReference>
<feature type="domain" description="C2H2-type" evidence="9">
    <location>
        <begin position="470"/>
        <end position="497"/>
    </location>
</feature>
<evidence type="ECO:0000313" key="12">
    <source>
        <dbReference type="Proteomes" id="UP000653454"/>
    </source>
</evidence>
<dbReference type="PANTHER" id="PTHR24406">
    <property type="entry name" value="TRANSCRIPTIONAL REPRESSOR CTCFL-RELATED"/>
    <property type="match status" value="1"/>
</dbReference>
<keyword evidence="4 7" id="KW-0863">Zinc-finger</keyword>
<feature type="binding site" evidence="8">
    <location>
        <position position="59"/>
    </location>
    <ligand>
        <name>Zn(2+)</name>
        <dbReference type="ChEBI" id="CHEBI:29105"/>
    </ligand>
</feature>
<dbReference type="InterPro" id="IPR013087">
    <property type="entry name" value="Znf_C2H2_type"/>
</dbReference>
<name>A0A8S4FZX8_PLUXY</name>
<evidence type="ECO:0000256" key="5">
    <source>
        <dbReference type="ARBA" id="ARBA00022833"/>
    </source>
</evidence>
<organism evidence="11 12">
    <name type="scientific">Plutella xylostella</name>
    <name type="common">Diamondback moth</name>
    <name type="synonym">Plutella maculipennis</name>
    <dbReference type="NCBI Taxonomy" id="51655"/>
    <lineage>
        <taxon>Eukaryota</taxon>
        <taxon>Metazoa</taxon>
        <taxon>Ecdysozoa</taxon>
        <taxon>Arthropoda</taxon>
        <taxon>Hexapoda</taxon>
        <taxon>Insecta</taxon>
        <taxon>Pterygota</taxon>
        <taxon>Neoptera</taxon>
        <taxon>Endopterygota</taxon>
        <taxon>Lepidoptera</taxon>
        <taxon>Glossata</taxon>
        <taxon>Ditrysia</taxon>
        <taxon>Yponomeutoidea</taxon>
        <taxon>Plutellidae</taxon>
        <taxon>Plutella</taxon>
    </lineage>
</organism>